<evidence type="ECO:0000256" key="1">
    <source>
        <dbReference type="ARBA" id="ARBA00001974"/>
    </source>
</evidence>
<dbReference type="Gene3D" id="3.50.50.60">
    <property type="entry name" value="FAD/NAD(P)-binding domain"/>
    <property type="match status" value="1"/>
</dbReference>
<dbReference type="Proteomes" id="UP001642464">
    <property type="component" value="Unassembled WGS sequence"/>
</dbReference>
<comment type="cofactor">
    <cofactor evidence="1">
        <name>FAD</name>
        <dbReference type="ChEBI" id="CHEBI:57692"/>
    </cofactor>
</comment>
<evidence type="ECO:0000313" key="5">
    <source>
        <dbReference type="EMBL" id="CAK9056805.1"/>
    </source>
</evidence>
<keyword evidence="6" id="KW-1185">Reference proteome</keyword>
<reference evidence="5 6" key="1">
    <citation type="submission" date="2024-02" db="EMBL/GenBank/DDBJ databases">
        <authorList>
            <person name="Chen Y."/>
            <person name="Shah S."/>
            <person name="Dougan E. K."/>
            <person name="Thang M."/>
            <person name="Chan C."/>
        </authorList>
    </citation>
    <scope>NUCLEOTIDE SEQUENCE [LARGE SCALE GENOMIC DNA]</scope>
</reference>
<dbReference type="Gene3D" id="3.30.9.10">
    <property type="entry name" value="D-Amino Acid Oxidase, subunit A, domain 2"/>
    <property type="match status" value="1"/>
</dbReference>
<evidence type="ECO:0000256" key="3">
    <source>
        <dbReference type="ARBA" id="ARBA00022827"/>
    </source>
</evidence>
<feature type="domain" description="FAD-binding" evidence="4">
    <location>
        <begin position="10"/>
        <end position="362"/>
    </location>
</feature>
<dbReference type="SUPFAM" id="SSF51905">
    <property type="entry name" value="FAD/NAD(P)-binding domain"/>
    <property type="match status" value="1"/>
</dbReference>
<evidence type="ECO:0000256" key="2">
    <source>
        <dbReference type="ARBA" id="ARBA00022630"/>
    </source>
</evidence>
<dbReference type="Pfam" id="PF01494">
    <property type="entry name" value="FAD_binding_3"/>
    <property type="match status" value="1"/>
</dbReference>
<dbReference type="Gene3D" id="3.40.30.120">
    <property type="match status" value="1"/>
</dbReference>
<accession>A0ABP0MZ71</accession>
<organism evidence="5 6">
    <name type="scientific">Durusdinium trenchii</name>
    <dbReference type="NCBI Taxonomy" id="1381693"/>
    <lineage>
        <taxon>Eukaryota</taxon>
        <taxon>Sar</taxon>
        <taxon>Alveolata</taxon>
        <taxon>Dinophyceae</taxon>
        <taxon>Suessiales</taxon>
        <taxon>Symbiodiniaceae</taxon>
        <taxon>Durusdinium</taxon>
    </lineage>
</organism>
<evidence type="ECO:0000259" key="4">
    <source>
        <dbReference type="Pfam" id="PF01494"/>
    </source>
</evidence>
<dbReference type="InterPro" id="IPR050641">
    <property type="entry name" value="RIFMO-like"/>
</dbReference>
<feature type="non-terminal residue" evidence="5">
    <location>
        <position position="538"/>
    </location>
</feature>
<feature type="non-terminal residue" evidence="5">
    <location>
        <position position="1"/>
    </location>
</feature>
<comment type="caution">
    <text evidence="5">The sequence shown here is derived from an EMBL/GenBank/DDBJ whole genome shotgun (WGS) entry which is preliminary data.</text>
</comment>
<dbReference type="InterPro" id="IPR002938">
    <property type="entry name" value="FAD-bd"/>
</dbReference>
<dbReference type="PRINTS" id="PR00420">
    <property type="entry name" value="RNGMNOXGNASE"/>
</dbReference>
<dbReference type="PANTHER" id="PTHR43004:SF19">
    <property type="entry name" value="BINDING MONOOXYGENASE, PUTATIVE (JCVI)-RELATED"/>
    <property type="match status" value="1"/>
</dbReference>
<dbReference type="PANTHER" id="PTHR43004">
    <property type="entry name" value="TRK SYSTEM POTASSIUM UPTAKE PROTEIN"/>
    <property type="match status" value="1"/>
</dbReference>
<evidence type="ECO:0000313" key="6">
    <source>
        <dbReference type="Proteomes" id="UP001642464"/>
    </source>
</evidence>
<sequence length="538" mass="58399">RVEAADSSARVLIVGAGPVGQLAALLLSKHGVGSLLIDKRLTTLSAPKAHAINARTLEICDSIGVSAERLRELGANANDGGEVRFMGTLTGPEFGCLPYERQDEGAFEATPFPLSNIPQPVFEEELIAHVRKDPGIDFRRGVECKALNEVDDHVQAVLATAETGEELTLPFDYVIAADGAGSKIRQSLEIEMEGPEALANYLMIHFSADLRPLTEGRRGVLYFLFEPGVRGTLISYDQAKTWVLMHPWNPEAEQLDDYDDEKCLSLIEHSVGQPLPETVVENVSPWTMTAQVAKQYRKGRIFLVGDAAHRIPPAGGLGINSGAGDVQNLAWKLAAVLRGEAGDALLDTYETERQPVARNNNEQSLTNAMKLMDLIVALHGTEPNETAKRYAAVCADPGAFPELAEAVQAQKPHFDSFDLQLGYRYASPAIHEPAPIPEITDVSDYRPSWDAGAHFPHRWVSREGNTVALQTLLPANRFTLLCGPTAAANESALCQLRFGEDFKDSESWEALTGLPDSGALLIRPDGHIAARFEAIAGE</sequence>
<keyword evidence="3" id="KW-0274">FAD</keyword>
<name>A0ABP0MZ71_9DINO</name>
<gene>
    <name evidence="5" type="ORF">SCF082_LOCUS30561</name>
</gene>
<dbReference type="EMBL" id="CAXAMM010025333">
    <property type="protein sequence ID" value="CAK9056805.1"/>
    <property type="molecule type" value="Genomic_DNA"/>
</dbReference>
<protein>
    <submittedName>
        <fullName evidence="5">Tetracenomycin polyketide synthesis hydroxylase TcmG</fullName>
    </submittedName>
</protein>
<keyword evidence="2" id="KW-0285">Flavoprotein</keyword>
<dbReference type="InterPro" id="IPR036188">
    <property type="entry name" value="FAD/NAD-bd_sf"/>
</dbReference>
<dbReference type="Pfam" id="PF21274">
    <property type="entry name" value="Rng_hyd_C"/>
    <property type="match status" value="1"/>
</dbReference>
<proteinExistence type="predicted"/>